<keyword evidence="6" id="KW-1185">Reference proteome</keyword>
<dbReference type="SUPFAM" id="SSF53850">
    <property type="entry name" value="Periplasmic binding protein-like II"/>
    <property type="match status" value="1"/>
</dbReference>
<proteinExistence type="inferred from homology"/>
<dbReference type="EMBL" id="FQXS01000007">
    <property type="protein sequence ID" value="SHH72176.1"/>
    <property type="molecule type" value="Genomic_DNA"/>
</dbReference>
<evidence type="ECO:0000313" key="6">
    <source>
        <dbReference type="Proteomes" id="UP000184139"/>
    </source>
</evidence>
<comment type="function">
    <text evidence="4">Catalyzes the conversion of cyclic dehypoxanthine futalosine (cyclic DHFL) into 1,4-dihydroxy-6-naphthoate, a step in the biosynthesis of menaquinone (MK, vitamin K2).</text>
</comment>
<feature type="active site" description="Proton acceptor" evidence="4">
    <location>
        <position position="151"/>
    </location>
</feature>
<dbReference type="Pfam" id="PF02621">
    <property type="entry name" value="VitK2_biosynth"/>
    <property type="match status" value="1"/>
</dbReference>
<sequence length="280" mass="30739">MKPLLTLGFSPCPNDTFIFAALVNSWCSQREPEFAEPLLEDVETLNRWAFKRRLAVTKLSFHALGHLLDDYCALSVGGALGRGCGPLLVAADNRTLDTIPGGRVAVPGVYTTAALLFSLFLPTGVETVEMRFDRIMPAVAAGEVDAGVIIHESRFTYRQHGLTCLQDLGAWWEETTGLPIPLGCIAARRTLPEQTLAGIEERIRESLLFARRDPQRCRDYIRSHAQETEESVIDNHIGLYVNDYSLDPGAAGRAAVEEFFRRGRSCGALPAGTSSPFCRG</sequence>
<dbReference type="PANTHER" id="PTHR37167">
    <property type="entry name" value="1,4-DIHYDROXY-6-NAPHTOATE SYNTHASE"/>
    <property type="match status" value="1"/>
</dbReference>
<dbReference type="GO" id="GO:0016830">
    <property type="term" value="F:carbon-carbon lyase activity"/>
    <property type="evidence" value="ECO:0007669"/>
    <property type="project" value="UniProtKB-UniRule"/>
</dbReference>
<dbReference type="AlphaFoldDB" id="A0A1M5VAE4"/>
<evidence type="ECO:0000313" key="5">
    <source>
        <dbReference type="EMBL" id="SHH72176.1"/>
    </source>
</evidence>
<gene>
    <name evidence="4" type="primary">mqnD</name>
    <name evidence="5" type="ORF">SAMN02745124_01614</name>
</gene>
<dbReference type="HAMAP" id="MF_00996">
    <property type="entry name" value="MqnD"/>
    <property type="match status" value="1"/>
</dbReference>
<dbReference type="Gene3D" id="3.40.190.10">
    <property type="entry name" value="Periplasmic binding protein-like II"/>
    <property type="match status" value="2"/>
</dbReference>
<dbReference type="GO" id="GO:0009234">
    <property type="term" value="P:menaquinone biosynthetic process"/>
    <property type="evidence" value="ECO:0007669"/>
    <property type="project" value="UniProtKB-UniRule"/>
</dbReference>
<dbReference type="RefSeq" id="WP_073374993.1">
    <property type="nucleotide sequence ID" value="NZ_FQXS01000007.1"/>
</dbReference>
<dbReference type="UniPathway" id="UPA00079"/>
<dbReference type="OrthoDB" id="9809439at2"/>
<dbReference type="STRING" id="1121409.SAMN02745124_01614"/>
<name>A0A1M5VAE4_9BACT</name>
<evidence type="ECO:0000256" key="2">
    <source>
        <dbReference type="ARBA" id="ARBA00022428"/>
    </source>
</evidence>
<comment type="similarity">
    <text evidence="4">Belongs to the MqnA/MqnD family. MqnD subfamily.</text>
</comment>
<dbReference type="CDD" id="cd13635">
    <property type="entry name" value="PBP2_Ttha1568_Mqnd"/>
    <property type="match status" value="1"/>
</dbReference>
<comment type="pathway">
    <text evidence="1 4">Quinol/quinone metabolism; menaquinone biosynthesis.</text>
</comment>
<feature type="binding site" evidence="4">
    <location>
        <begin position="112"/>
        <end position="113"/>
    </location>
    <ligand>
        <name>substrate</name>
    </ligand>
</feature>
<dbReference type="InterPro" id="IPR030869">
    <property type="entry name" value="MqnD"/>
</dbReference>
<dbReference type="Proteomes" id="UP000184139">
    <property type="component" value="Unassembled WGS sequence"/>
</dbReference>
<dbReference type="InterPro" id="IPR003773">
    <property type="entry name" value="Menaquinone_biosynth"/>
</dbReference>
<protein>
    <recommendedName>
        <fullName evidence="4">1,4-dihydroxy-6-naphtoate synthase</fullName>
        <ecNumber evidence="4">4.1.99.29</ecNumber>
    </recommendedName>
    <alternativeName>
        <fullName evidence="4">Menaquinone biosynthetic enzyme MqnD</fullName>
    </alternativeName>
</protein>
<feature type="binding site" evidence="4">
    <location>
        <begin position="58"/>
        <end position="60"/>
    </location>
    <ligand>
        <name>substrate</name>
    </ligand>
</feature>
<evidence type="ECO:0000256" key="4">
    <source>
        <dbReference type="HAMAP-Rule" id="MF_00996"/>
    </source>
</evidence>
<reference evidence="5 6" key="1">
    <citation type="submission" date="2016-11" db="EMBL/GenBank/DDBJ databases">
        <authorList>
            <person name="Jaros S."/>
            <person name="Januszkiewicz K."/>
            <person name="Wedrychowicz H."/>
        </authorList>
    </citation>
    <scope>NUCLEOTIDE SEQUENCE [LARGE SCALE GENOMIC DNA]</scope>
    <source>
        <strain evidence="5 6">DSM 9705</strain>
    </source>
</reference>
<dbReference type="PANTHER" id="PTHR37167:SF1">
    <property type="entry name" value="1,4-DIHYDROXY-6-NAPHTOATE SYNTHASE"/>
    <property type="match status" value="1"/>
</dbReference>
<comment type="catalytic activity">
    <reaction evidence="4">
        <text>cyclic dehypoxanthinylfutalosinate = 1,4-dihydroxy-6-naphthoate + dihydroxyacetone</text>
        <dbReference type="Rhea" id="RHEA:33087"/>
        <dbReference type="ChEBI" id="CHEBI:16016"/>
        <dbReference type="ChEBI" id="CHEBI:64254"/>
        <dbReference type="ChEBI" id="CHEBI:64270"/>
        <dbReference type="EC" id="4.1.99.29"/>
    </reaction>
</comment>
<evidence type="ECO:0000256" key="3">
    <source>
        <dbReference type="ARBA" id="ARBA00023239"/>
    </source>
</evidence>
<dbReference type="EC" id="4.1.99.29" evidence="4"/>
<accession>A0A1M5VAE4</accession>
<keyword evidence="2 4" id="KW-0474">Menaquinone biosynthesis</keyword>
<organism evidence="5 6">
    <name type="scientific">Desulfofustis glycolicus DSM 9705</name>
    <dbReference type="NCBI Taxonomy" id="1121409"/>
    <lineage>
        <taxon>Bacteria</taxon>
        <taxon>Pseudomonadati</taxon>
        <taxon>Thermodesulfobacteriota</taxon>
        <taxon>Desulfobulbia</taxon>
        <taxon>Desulfobulbales</taxon>
        <taxon>Desulfocapsaceae</taxon>
        <taxon>Desulfofustis</taxon>
    </lineage>
</organism>
<keyword evidence="3 4" id="KW-0456">Lyase</keyword>
<evidence type="ECO:0000256" key="1">
    <source>
        <dbReference type="ARBA" id="ARBA00004863"/>
    </source>
</evidence>